<dbReference type="AlphaFoldDB" id="A0A7K1SU97"/>
<feature type="transmembrane region" description="Helical" evidence="5">
    <location>
        <begin position="86"/>
        <end position="108"/>
    </location>
</feature>
<evidence type="ECO:0000256" key="4">
    <source>
        <dbReference type="ARBA" id="ARBA00023136"/>
    </source>
</evidence>
<feature type="transmembrane region" description="Helical" evidence="5">
    <location>
        <begin position="429"/>
        <end position="450"/>
    </location>
</feature>
<dbReference type="GO" id="GO:0005886">
    <property type="term" value="C:plasma membrane"/>
    <property type="evidence" value="ECO:0007669"/>
    <property type="project" value="UniProtKB-SubCell"/>
</dbReference>
<keyword evidence="5" id="KW-1278">Translocase</keyword>
<evidence type="ECO:0000313" key="8">
    <source>
        <dbReference type="EMBL" id="MVN20909.1"/>
    </source>
</evidence>
<dbReference type="RefSeq" id="WP_157564819.1">
    <property type="nucleotide sequence ID" value="NZ_WPIK01000004.1"/>
</dbReference>
<comment type="subunit">
    <text evidence="5">NDH-1 is composed of 14 different subunits. Subunits NuoA, H, J, K, L, M, N constitute the membrane sector of the complex.</text>
</comment>
<comment type="catalytic activity">
    <reaction evidence="5">
        <text>a quinone + NADH + 5 H(+)(in) = a quinol + NAD(+) + 4 H(+)(out)</text>
        <dbReference type="Rhea" id="RHEA:57888"/>
        <dbReference type="ChEBI" id="CHEBI:15378"/>
        <dbReference type="ChEBI" id="CHEBI:24646"/>
        <dbReference type="ChEBI" id="CHEBI:57540"/>
        <dbReference type="ChEBI" id="CHEBI:57945"/>
        <dbReference type="ChEBI" id="CHEBI:132124"/>
    </reaction>
</comment>
<feature type="transmembrane region" description="Helical" evidence="5">
    <location>
        <begin position="176"/>
        <end position="200"/>
    </location>
</feature>
<dbReference type="PANTHER" id="PTHR22773">
    <property type="entry name" value="NADH DEHYDROGENASE"/>
    <property type="match status" value="1"/>
</dbReference>
<dbReference type="HAMAP" id="MF_00445">
    <property type="entry name" value="NDH1_NuoN_1"/>
    <property type="match status" value="1"/>
</dbReference>
<feature type="transmembrane region" description="Helical" evidence="5">
    <location>
        <begin position="319"/>
        <end position="340"/>
    </location>
</feature>
<evidence type="ECO:0000256" key="2">
    <source>
        <dbReference type="ARBA" id="ARBA00022692"/>
    </source>
</evidence>
<keyword evidence="3 5" id="KW-1133">Transmembrane helix</keyword>
<feature type="transmembrane region" description="Helical" evidence="5">
    <location>
        <begin position="49"/>
        <end position="66"/>
    </location>
</feature>
<evidence type="ECO:0000259" key="7">
    <source>
        <dbReference type="Pfam" id="PF00361"/>
    </source>
</evidence>
<keyword evidence="4 5" id="KW-0472">Membrane</keyword>
<dbReference type="EMBL" id="WPIK01000004">
    <property type="protein sequence ID" value="MVN20909.1"/>
    <property type="molecule type" value="Genomic_DNA"/>
</dbReference>
<dbReference type="InterPro" id="IPR001750">
    <property type="entry name" value="ND/Mrp_TM"/>
</dbReference>
<protein>
    <recommendedName>
        <fullName evidence="5">NADH-quinone oxidoreductase subunit N</fullName>
        <ecNumber evidence="5">7.1.1.-</ecNumber>
    </recommendedName>
    <alternativeName>
        <fullName evidence="5">NADH dehydrogenase I subunit N</fullName>
    </alternativeName>
    <alternativeName>
        <fullName evidence="5">NDH-1 subunit N</fullName>
    </alternativeName>
</protein>
<dbReference type="GO" id="GO:0008137">
    <property type="term" value="F:NADH dehydrogenase (ubiquinone) activity"/>
    <property type="evidence" value="ECO:0007669"/>
    <property type="project" value="InterPro"/>
</dbReference>
<proteinExistence type="inferred from homology"/>
<feature type="transmembrane region" description="Helical" evidence="5">
    <location>
        <begin position="388"/>
        <end position="409"/>
    </location>
</feature>
<dbReference type="GO" id="GO:0050136">
    <property type="term" value="F:NADH dehydrogenase (quinone) (non-electrogenic) activity"/>
    <property type="evidence" value="ECO:0007669"/>
    <property type="project" value="UniProtKB-UniRule"/>
</dbReference>
<evidence type="ECO:0000256" key="5">
    <source>
        <dbReference type="HAMAP-Rule" id="MF_00445"/>
    </source>
</evidence>
<sequence length="502" mass="55685">MNELPLSITEQLNNILQSILYVVPETALAILFLLVIITGLLLKKDADRFCQLLSLFGLVFVFQRDVQQLYLILSGPKFLFNNMLLLHHVSIVFKLIFEALAFLIVVYVPLDEQLKVHKKGLSDLYAIIIAVVFGLHLMAMSVNLLMIYLSVEMVSIGSFLMVAYRSENRFAVESGLKYVLFGFAASATMLYGMSLLYAFTGQLDLFNGQFLEQLIHLNPVPVSLAILLVLTGIGFKLSFVPMHFWVPDVYEGAATPIVAFLSTLTKIVGFALLANFLTPFIFFSHWTAFDFRLFFSAVAILTMVTGNFAAILQNNLKRMLAYSAIGHTGFGLMALVTFSQQGVSALLFYLLVYALANIGALMLCSFYAGKNSMLTVQDLRGLGKTYPFAGVCFVILLISLTGLPVSAGFNGKVLVFSAVIEVYRQTHNIWLLALLVTGAVTTVVSLFYYFKIPLYLFLKSAENETELPAEKKQTFLLIIIGLLSALVLLIGIYPGFLSDLVR</sequence>
<comment type="subcellular location">
    <subcellularLocation>
        <location evidence="5">Cell membrane</location>
        <topology evidence="5">Multi-pass membrane protein</topology>
    </subcellularLocation>
    <subcellularLocation>
        <location evidence="1">Endomembrane system</location>
        <topology evidence="1">Multi-pass membrane protein</topology>
    </subcellularLocation>
    <subcellularLocation>
        <location evidence="6">Membrane</location>
        <topology evidence="6">Multi-pass membrane protein</topology>
    </subcellularLocation>
</comment>
<feature type="transmembrane region" description="Helical" evidence="5">
    <location>
        <begin position="346"/>
        <end position="368"/>
    </location>
</feature>
<feature type="transmembrane region" description="Helical" evidence="5">
    <location>
        <begin position="293"/>
        <end position="312"/>
    </location>
</feature>
<feature type="transmembrane region" description="Helical" evidence="5">
    <location>
        <begin position="120"/>
        <end position="139"/>
    </location>
</feature>
<reference evidence="8 9" key="1">
    <citation type="submission" date="2019-12" db="EMBL/GenBank/DDBJ databases">
        <title>Mucilaginibacter sp. HMF7410 genome sequencing and assembly.</title>
        <authorList>
            <person name="Kang H."/>
            <person name="Cha I."/>
            <person name="Kim H."/>
            <person name="Joh K."/>
        </authorList>
    </citation>
    <scope>NUCLEOTIDE SEQUENCE [LARGE SCALE GENOMIC DNA]</scope>
    <source>
        <strain evidence="8 9">HMF7410</strain>
    </source>
</reference>
<keyword evidence="5" id="KW-0874">Quinone</keyword>
<keyword evidence="5" id="KW-0813">Transport</keyword>
<comment type="function">
    <text evidence="5">NDH-1 shuttles electrons from NADH, via FMN and iron-sulfur (Fe-S) centers, to quinones in the respiratory chain. The immediate electron acceptor for the enzyme in this species is believed to be a menaquinone. Couples the redox reaction to proton translocation (for every two electrons transferred, four hydrogen ions are translocated across the cytoplasmic membrane), and thus conserves the redox energy in a proton gradient.</text>
</comment>
<keyword evidence="5" id="KW-0520">NAD</keyword>
<evidence type="ECO:0000256" key="3">
    <source>
        <dbReference type="ARBA" id="ARBA00022989"/>
    </source>
</evidence>
<dbReference type="InterPro" id="IPR010096">
    <property type="entry name" value="NADH-Q_OxRdtase_suN/2"/>
</dbReference>
<dbReference type="GO" id="GO:0012505">
    <property type="term" value="C:endomembrane system"/>
    <property type="evidence" value="ECO:0007669"/>
    <property type="project" value="UniProtKB-SubCell"/>
</dbReference>
<comment type="similarity">
    <text evidence="5">Belongs to the complex I subunit 2 family.</text>
</comment>
<feature type="transmembrane region" description="Helical" evidence="5">
    <location>
        <begin position="257"/>
        <end position="281"/>
    </location>
</feature>
<name>A0A7K1SU97_9SPHI</name>
<dbReference type="Proteomes" id="UP000462014">
    <property type="component" value="Unassembled WGS sequence"/>
</dbReference>
<accession>A0A7K1SU97</accession>
<dbReference type="EC" id="7.1.1.-" evidence="5"/>
<evidence type="ECO:0000313" key="9">
    <source>
        <dbReference type="Proteomes" id="UP000462014"/>
    </source>
</evidence>
<dbReference type="Pfam" id="PF00361">
    <property type="entry name" value="Proton_antipo_M"/>
    <property type="match status" value="1"/>
</dbReference>
<comment type="caution">
    <text evidence="8">The sequence shown here is derived from an EMBL/GenBank/DDBJ whole genome shotgun (WGS) entry which is preliminary data.</text>
</comment>
<keyword evidence="9" id="KW-1185">Reference proteome</keyword>
<gene>
    <name evidence="5" type="primary">nuoN</name>
    <name evidence="8" type="ORF">GO621_05090</name>
</gene>
<organism evidence="8 9">
    <name type="scientific">Mucilaginibacter arboris</name>
    <dbReference type="NCBI Taxonomy" id="2682090"/>
    <lineage>
        <taxon>Bacteria</taxon>
        <taxon>Pseudomonadati</taxon>
        <taxon>Bacteroidota</taxon>
        <taxon>Sphingobacteriia</taxon>
        <taxon>Sphingobacteriales</taxon>
        <taxon>Sphingobacteriaceae</taxon>
        <taxon>Mucilaginibacter</taxon>
    </lineage>
</organism>
<evidence type="ECO:0000256" key="6">
    <source>
        <dbReference type="RuleBase" id="RU000320"/>
    </source>
</evidence>
<keyword evidence="5" id="KW-1003">Cell membrane</keyword>
<feature type="transmembrane region" description="Helical" evidence="5">
    <location>
        <begin position="220"/>
        <end position="245"/>
    </location>
</feature>
<feature type="domain" description="NADH:quinone oxidoreductase/Mrp antiporter transmembrane" evidence="7">
    <location>
        <begin position="141"/>
        <end position="434"/>
    </location>
</feature>
<evidence type="ECO:0000256" key="1">
    <source>
        <dbReference type="ARBA" id="ARBA00004127"/>
    </source>
</evidence>
<keyword evidence="2 5" id="KW-0812">Transmembrane</keyword>
<feature type="transmembrane region" description="Helical" evidence="5">
    <location>
        <begin position="145"/>
        <end position="164"/>
    </location>
</feature>
<feature type="transmembrane region" description="Helical" evidence="5">
    <location>
        <begin position="20"/>
        <end position="42"/>
    </location>
</feature>
<feature type="transmembrane region" description="Helical" evidence="5">
    <location>
        <begin position="475"/>
        <end position="496"/>
    </location>
</feature>
<dbReference type="GO" id="GO:0048038">
    <property type="term" value="F:quinone binding"/>
    <property type="evidence" value="ECO:0007669"/>
    <property type="project" value="UniProtKB-KW"/>
</dbReference>
<dbReference type="GO" id="GO:0042773">
    <property type="term" value="P:ATP synthesis coupled electron transport"/>
    <property type="evidence" value="ECO:0007669"/>
    <property type="project" value="InterPro"/>
</dbReference>